<dbReference type="Gene3D" id="3.40.980.10">
    <property type="entry name" value="MoaB/Mog-like domain"/>
    <property type="match status" value="1"/>
</dbReference>
<gene>
    <name evidence="2" type="ordered locus">TCELL_0431</name>
</gene>
<dbReference type="AlphaFoldDB" id="I3TDL8"/>
<protein>
    <submittedName>
        <fullName evidence="2">Molybdopterin biosynthesis protein</fullName>
    </submittedName>
</protein>
<dbReference type="InterPro" id="IPR001453">
    <property type="entry name" value="MoaB/Mog_dom"/>
</dbReference>
<proteinExistence type="predicted"/>
<dbReference type="OrthoDB" id="31371at2157"/>
<organism evidence="2 3">
    <name type="scientific">Thermogladius calderae (strain DSM 22663 / VKM B-2946 / 1633)</name>
    <dbReference type="NCBI Taxonomy" id="1184251"/>
    <lineage>
        <taxon>Archaea</taxon>
        <taxon>Thermoproteota</taxon>
        <taxon>Thermoprotei</taxon>
        <taxon>Desulfurococcales</taxon>
        <taxon>Desulfurococcaceae</taxon>
        <taxon>Thermogladius</taxon>
    </lineage>
</organism>
<name>I3TDL8_THEC1</name>
<dbReference type="STRING" id="1184251.TCELL_0431"/>
<dbReference type="KEGG" id="thg:TCELL_0431"/>
<dbReference type="SMART" id="SM00852">
    <property type="entry name" value="MoCF_biosynth"/>
    <property type="match status" value="1"/>
</dbReference>
<sequence>MKTPTGETLKLLRVEDAVGKRLAMDYTIVTPDQKGALKRRGEVLETRDVEVMKANGHYYVYVLDDEEESTEEVFETDAAISLASSITSGNLVVEASEEGKALVRAGEDGLFIVNSEGLRVVNESGLLVVITRRNGVFVRKGDVVAVVDVVPLKVPRAVLEDLLNKTRPYNPVLALIPSARPRVGVLVVGTEIVEGLKRDKASGIIVKKLAEYNCSPSRVLYARDDEKEIAHKIEELLEDSEAVIAVGGMSVDPTDRTPVAIRMVADTVVAYGIPIKPTTMSMVAYKGDKAIIGVSSGVIHFPDLNFLDIILPWVSSKARVPREHIVRLGEGGLTDYYLEKMKKRI</sequence>
<evidence type="ECO:0000313" key="2">
    <source>
        <dbReference type="EMBL" id="AFK50856.1"/>
    </source>
</evidence>
<dbReference type="eggNOG" id="arCOG00216">
    <property type="taxonomic scope" value="Archaea"/>
</dbReference>
<evidence type="ECO:0000313" key="3">
    <source>
        <dbReference type="Proteomes" id="UP000005270"/>
    </source>
</evidence>
<dbReference type="HOGENOM" id="CLU_068847_1_0_2"/>
<dbReference type="SUPFAM" id="SSF53218">
    <property type="entry name" value="Molybdenum cofactor biosynthesis proteins"/>
    <property type="match status" value="1"/>
</dbReference>
<feature type="domain" description="MoaB/Mog" evidence="1">
    <location>
        <begin position="184"/>
        <end position="317"/>
    </location>
</feature>
<dbReference type="InterPro" id="IPR036425">
    <property type="entry name" value="MoaB/Mog-like_dom_sf"/>
</dbReference>
<dbReference type="GeneID" id="13012724"/>
<reference evidence="2 3" key="1">
    <citation type="journal article" date="2012" name="J. Bacteriol.">
        <title>Complete genome sequence of the hyperthermophilic cellulolytic Crenarchaeon 'Thermogladius cellulolyticus' 1633.</title>
        <authorList>
            <person name="Mardanov A.V."/>
            <person name="Kochetkova T.V."/>
            <person name="Beletsky A.V."/>
            <person name="Bonch-Osmolovskaya E.A."/>
            <person name="Ravin N.V."/>
            <person name="Skryabin K.G."/>
        </authorList>
    </citation>
    <scope>NUCLEOTIDE SEQUENCE [LARGE SCALE GENOMIC DNA]</scope>
    <source>
        <strain evidence="3">DSM 22663 / VKM B-2946 / 1633</strain>
    </source>
</reference>
<accession>I3TDL8</accession>
<dbReference type="EMBL" id="CP003531">
    <property type="protein sequence ID" value="AFK50856.1"/>
    <property type="molecule type" value="Genomic_DNA"/>
</dbReference>
<keyword evidence="3" id="KW-1185">Reference proteome</keyword>
<dbReference type="Pfam" id="PF00994">
    <property type="entry name" value="MoCF_biosynth"/>
    <property type="match status" value="1"/>
</dbReference>
<evidence type="ECO:0000259" key="1">
    <source>
        <dbReference type="SMART" id="SM00852"/>
    </source>
</evidence>
<dbReference type="RefSeq" id="WP_014737106.1">
    <property type="nucleotide sequence ID" value="NC_017954.1"/>
</dbReference>
<dbReference type="Proteomes" id="UP000005270">
    <property type="component" value="Chromosome"/>
</dbReference>
<dbReference type="InParanoid" id="I3TDL8"/>